<dbReference type="PANTHER" id="PTHR24020">
    <property type="entry name" value="COLLAGEN ALPHA"/>
    <property type="match status" value="1"/>
</dbReference>
<organism evidence="1 2">
    <name type="scientific">Owenia fusiformis</name>
    <name type="common">Polychaete worm</name>
    <dbReference type="NCBI Taxonomy" id="6347"/>
    <lineage>
        <taxon>Eukaryota</taxon>
        <taxon>Metazoa</taxon>
        <taxon>Spiralia</taxon>
        <taxon>Lophotrochozoa</taxon>
        <taxon>Annelida</taxon>
        <taxon>Polychaeta</taxon>
        <taxon>Sedentaria</taxon>
        <taxon>Canalipalpata</taxon>
        <taxon>Sabellida</taxon>
        <taxon>Oweniida</taxon>
        <taxon>Oweniidae</taxon>
        <taxon>Owenia</taxon>
    </lineage>
</organism>
<gene>
    <name evidence="1" type="ORF">OFUS_LOCUS5951</name>
</gene>
<reference evidence="1" key="1">
    <citation type="submission" date="2022-03" db="EMBL/GenBank/DDBJ databases">
        <authorList>
            <person name="Martin C."/>
        </authorList>
    </citation>
    <scope>NUCLEOTIDE SEQUENCE</scope>
</reference>
<protein>
    <submittedName>
        <fullName evidence="1">Uncharacterized protein</fullName>
    </submittedName>
</protein>
<proteinExistence type="predicted"/>
<dbReference type="SUPFAM" id="SSF53300">
    <property type="entry name" value="vWA-like"/>
    <property type="match status" value="2"/>
</dbReference>
<evidence type="ECO:0000313" key="2">
    <source>
        <dbReference type="Proteomes" id="UP000749559"/>
    </source>
</evidence>
<dbReference type="AlphaFoldDB" id="A0A8J1XT65"/>
<dbReference type="Gene3D" id="3.40.50.410">
    <property type="entry name" value="von Willebrand factor, type A domain"/>
    <property type="match status" value="2"/>
</dbReference>
<dbReference type="InterPro" id="IPR002035">
    <property type="entry name" value="VWF_A"/>
</dbReference>
<comment type="caution">
    <text evidence="1">The sequence shown here is derived from an EMBL/GenBank/DDBJ whole genome shotgun (WGS) entry which is preliminary data.</text>
</comment>
<dbReference type="PROSITE" id="PS50234">
    <property type="entry name" value="VWFA"/>
    <property type="match status" value="2"/>
</dbReference>
<keyword evidence="2" id="KW-1185">Reference proteome</keyword>
<feature type="non-terminal residue" evidence="1">
    <location>
        <position position="378"/>
    </location>
</feature>
<accession>A0A8J1XT65</accession>
<sequence>MQVLHTWITCSMFGMFLLRTDALDVSYLEEKYGTSIQAVLCILFNDDLCKYERGRGNPQDASDAIRNVLVRGRAQQNICSPYSCTDKPKIAPINLCIAIQKSCTVSYSEVKWAYEHAKGLIKTINNAAMISTVIYSDKAKVQPKIRRLQGKRVKGALLRKFKPKKDEECEDCKSNTKDAIQKCWEEFNRTKNTLQDVMIIYTDGVSFDTRFNLAEERNNTLKKAKESHEKNIQTFVIKYKNQKGSIKGDVEWNALNNPGVLKDLQHPEPMSLTKDFKASTFLTDYCEAIPDCTQKPPQCGKIDLVLIIDRSNSIQFSDIKRTIKFLSNMVKNLQVDSDHIRVGIISYNQIVYVHSDVNEALSKVEVLARIDEIPSSNA</sequence>
<dbReference type="EMBL" id="CAIIXF020000003">
    <property type="protein sequence ID" value="CAH1779114.1"/>
    <property type="molecule type" value="Genomic_DNA"/>
</dbReference>
<evidence type="ECO:0000313" key="1">
    <source>
        <dbReference type="EMBL" id="CAH1779114.1"/>
    </source>
</evidence>
<dbReference type="InterPro" id="IPR050525">
    <property type="entry name" value="ECM_Assembly_Org"/>
</dbReference>
<dbReference type="Pfam" id="PF00092">
    <property type="entry name" value="VWA"/>
    <property type="match status" value="2"/>
</dbReference>
<name>A0A8J1XT65_OWEFU</name>
<dbReference type="Proteomes" id="UP000749559">
    <property type="component" value="Unassembled WGS sequence"/>
</dbReference>
<dbReference type="InterPro" id="IPR036465">
    <property type="entry name" value="vWFA_dom_sf"/>
</dbReference>